<feature type="transmembrane region" description="Helical" evidence="1">
    <location>
        <begin position="58"/>
        <end position="78"/>
    </location>
</feature>
<reference evidence="2 3" key="1">
    <citation type="submission" date="2021-03" db="EMBL/GenBank/DDBJ databases">
        <title>Caproiciproducens sp. nov. isolated from feces of cow.</title>
        <authorList>
            <person name="Choi J.-Y."/>
        </authorList>
    </citation>
    <scope>NUCLEOTIDE SEQUENCE [LARGE SCALE GENOMIC DNA]</scope>
    <source>
        <strain evidence="2 3">AGMB10547</strain>
    </source>
</reference>
<evidence type="ECO:0000256" key="1">
    <source>
        <dbReference type="SAM" id="Phobius"/>
    </source>
</evidence>
<feature type="transmembrane region" description="Helical" evidence="1">
    <location>
        <begin position="35"/>
        <end position="52"/>
    </location>
</feature>
<keyword evidence="1" id="KW-0472">Membrane</keyword>
<comment type="caution">
    <text evidence="2">The sequence shown here is derived from an EMBL/GenBank/DDBJ whole genome shotgun (WGS) entry which is preliminary data.</text>
</comment>
<evidence type="ECO:0000313" key="2">
    <source>
        <dbReference type="EMBL" id="MBW7571948.1"/>
    </source>
</evidence>
<gene>
    <name evidence="2" type="ORF">J5W02_03910</name>
</gene>
<protein>
    <submittedName>
        <fullName evidence="2">Uncharacterized protein</fullName>
    </submittedName>
</protein>
<proteinExistence type="predicted"/>
<accession>A0ABS7DKW4</accession>
<sequence>MLEGWLAILSVIVVVSFGVYYNSWLQRTHGCSALTFWRVIGGIADLLLWLAALGADSAVHGVILFLIAGGIFLLLFLANYRDSKSVLHGFLMTLWLILIGGAITWLIGALSNRSKKH</sequence>
<feature type="transmembrane region" description="Helical" evidence="1">
    <location>
        <begin position="6"/>
        <end position="23"/>
    </location>
</feature>
<dbReference type="Proteomes" id="UP000719942">
    <property type="component" value="Unassembled WGS sequence"/>
</dbReference>
<dbReference type="RefSeq" id="WP_219964319.1">
    <property type="nucleotide sequence ID" value="NZ_JAGFNZ010000001.1"/>
</dbReference>
<keyword evidence="1" id="KW-0812">Transmembrane</keyword>
<feature type="transmembrane region" description="Helical" evidence="1">
    <location>
        <begin position="90"/>
        <end position="111"/>
    </location>
</feature>
<evidence type="ECO:0000313" key="3">
    <source>
        <dbReference type="Proteomes" id="UP000719942"/>
    </source>
</evidence>
<name>A0ABS7DKW4_9FIRM</name>
<keyword evidence="3" id="KW-1185">Reference proteome</keyword>
<organism evidence="2 3">
    <name type="scientific">Caproiciproducens faecalis</name>
    <dbReference type="NCBI Taxonomy" id="2820301"/>
    <lineage>
        <taxon>Bacteria</taxon>
        <taxon>Bacillati</taxon>
        <taxon>Bacillota</taxon>
        <taxon>Clostridia</taxon>
        <taxon>Eubacteriales</taxon>
        <taxon>Acutalibacteraceae</taxon>
        <taxon>Caproiciproducens</taxon>
    </lineage>
</organism>
<dbReference type="EMBL" id="JAGFNZ010000001">
    <property type="protein sequence ID" value="MBW7571948.1"/>
    <property type="molecule type" value="Genomic_DNA"/>
</dbReference>
<keyword evidence="1" id="KW-1133">Transmembrane helix</keyword>